<name>A0A1X1RWK0_MYCCE</name>
<reference evidence="2 4" key="1">
    <citation type="submission" date="2016-01" db="EMBL/GenBank/DDBJ databases">
        <title>The new phylogeny of the genus Mycobacterium.</title>
        <authorList>
            <person name="Tarcisio F."/>
            <person name="Conor M."/>
            <person name="Antonella G."/>
            <person name="Elisabetta G."/>
            <person name="Giulia F.S."/>
            <person name="Sara T."/>
            <person name="Anna F."/>
            <person name="Clotilde B."/>
            <person name="Roberto B."/>
            <person name="Veronica D.S."/>
            <person name="Fabio R."/>
            <person name="Monica P."/>
            <person name="Olivier J."/>
            <person name="Enrico T."/>
            <person name="Nicola S."/>
        </authorList>
    </citation>
    <scope>NUCLEOTIDE SEQUENCE [LARGE SCALE GENOMIC DNA]</scope>
    <source>
        <strain evidence="2 4">DSM 44243</strain>
    </source>
</reference>
<dbReference type="Proteomes" id="UP000230971">
    <property type="component" value="Unassembled WGS sequence"/>
</dbReference>
<feature type="compositionally biased region" description="Low complexity" evidence="1">
    <location>
        <begin position="185"/>
        <end position="198"/>
    </location>
</feature>
<evidence type="ECO:0000313" key="2">
    <source>
        <dbReference type="EMBL" id="ORV19529.1"/>
    </source>
</evidence>
<keyword evidence="4" id="KW-1185">Reference proteome</keyword>
<feature type="compositionally biased region" description="Basic residues" evidence="1">
    <location>
        <begin position="158"/>
        <end position="167"/>
    </location>
</feature>
<organism evidence="2 4">
    <name type="scientific">Mycobacterium celatum</name>
    <dbReference type="NCBI Taxonomy" id="28045"/>
    <lineage>
        <taxon>Bacteria</taxon>
        <taxon>Bacillati</taxon>
        <taxon>Actinomycetota</taxon>
        <taxon>Actinomycetes</taxon>
        <taxon>Mycobacteriales</taxon>
        <taxon>Mycobacteriaceae</taxon>
        <taxon>Mycobacterium</taxon>
    </lineage>
</organism>
<dbReference type="Proteomes" id="UP000193907">
    <property type="component" value="Unassembled WGS sequence"/>
</dbReference>
<dbReference type="RefSeq" id="WP_062540873.1">
    <property type="nucleotide sequence ID" value="NZ_LQOM01000006.1"/>
</dbReference>
<protein>
    <submittedName>
        <fullName evidence="2">Uncharacterized protein</fullName>
    </submittedName>
</protein>
<evidence type="ECO:0000313" key="5">
    <source>
        <dbReference type="Proteomes" id="UP000230971"/>
    </source>
</evidence>
<evidence type="ECO:0000313" key="4">
    <source>
        <dbReference type="Proteomes" id="UP000193907"/>
    </source>
</evidence>
<accession>A0A1X1RWK0</accession>
<feature type="region of interest" description="Disordered" evidence="1">
    <location>
        <begin position="151"/>
        <end position="198"/>
    </location>
</feature>
<dbReference type="AlphaFoldDB" id="A0A1X1RWK0"/>
<dbReference type="EMBL" id="LQOM01000006">
    <property type="protein sequence ID" value="ORV19529.1"/>
    <property type="molecule type" value="Genomic_DNA"/>
</dbReference>
<proteinExistence type="predicted"/>
<dbReference type="EMBL" id="PDKV01000010">
    <property type="protein sequence ID" value="PIB79078.1"/>
    <property type="molecule type" value="Genomic_DNA"/>
</dbReference>
<sequence>MLVDDGELVTATEVSRDTDRYLASAASGKQFVVFSDGAPKAAIIGIDDLRRFDAMRRGSDGPAPDDIDTTGVDYRSLLRPHDPTVAPIGVYADGSAAMLTVRRHHTIIASEHSGREDLLTSAILGGRTRQSADSAELCACHRALCHRAAGTAGEPASRCRRRNRSRRQSGVGPFSRPYSRRSPIAPGAAATTPGAVFR</sequence>
<evidence type="ECO:0000256" key="1">
    <source>
        <dbReference type="SAM" id="MobiDB-lite"/>
    </source>
</evidence>
<gene>
    <name evidence="2" type="ORF">AWB95_01080</name>
    <name evidence="3" type="ORF">CQY23_10340</name>
</gene>
<dbReference type="STRING" id="28045.AWB95_01080"/>
<comment type="caution">
    <text evidence="2">The sequence shown here is derived from an EMBL/GenBank/DDBJ whole genome shotgun (WGS) entry which is preliminary data.</text>
</comment>
<reference evidence="3 5" key="2">
    <citation type="journal article" date="2017" name="Infect. Genet. Evol.">
        <title>The new phylogeny of the genus Mycobacterium: The old and the news.</title>
        <authorList>
            <person name="Tortoli E."/>
            <person name="Fedrizzi T."/>
            <person name="Meehan C.J."/>
            <person name="Trovato A."/>
            <person name="Grottola A."/>
            <person name="Giacobazzi E."/>
            <person name="Serpini G.F."/>
            <person name="Tagliazucchi S."/>
            <person name="Fabio A."/>
            <person name="Bettua C."/>
            <person name="Bertorelli R."/>
            <person name="Frascaro F."/>
            <person name="De Sanctis V."/>
            <person name="Pecorari M."/>
            <person name="Jousson O."/>
            <person name="Segata N."/>
            <person name="Cirillo D.M."/>
        </authorList>
    </citation>
    <scope>NUCLEOTIDE SEQUENCE [LARGE SCALE GENOMIC DNA]</scope>
    <source>
        <strain evidence="3 5">NCTC 12882</strain>
    </source>
</reference>
<evidence type="ECO:0000313" key="3">
    <source>
        <dbReference type="EMBL" id="PIB79078.1"/>
    </source>
</evidence>
<dbReference type="OrthoDB" id="4759058at2"/>